<dbReference type="PANTHER" id="PTHR22949">
    <property type="entry name" value="WHITE COLLAR 2 PROTEIN WC2"/>
    <property type="match status" value="1"/>
</dbReference>
<dbReference type="EMBL" id="LN719301">
    <property type="protein sequence ID" value="CEP07458.1"/>
    <property type="molecule type" value="Genomic_DNA"/>
</dbReference>
<gene>
    <name evidence="3" type="primary">PARPA_00754.1 scaffold 1159</name>
</gene>
<dbReference type="AlphaFoldDB" id="A0A0B7MWH2"/>
<organism evidence="3 4">
    <name type="scientific">Parasitella parasitica</name>
    <dbReference type="NCBI Taxonomy" id="35722"/>
    <lineage>
        <taxon>Eukaryota</taxon>
        <taxon>Fungi</taxon>
        <taxon>Fungi incertae sedis</taxon>
        <taxon>Mucoromycota</taxon>
        <taxon>Mucoromycotina</taxon>
        <taxon>Mucoromycetes</taxon>
        <taxon>Mucorales</taxon>
        <taxon>Mucorineae</taxon>
        <taxon>Mucoraceae</taxon>
        <taxon>Parasitella</taxon>
    </lineage>
</organism>
<dbReference type="Proteomes" id="UP000054107">
    <property type="component" value="Unassembled WGS sequence"/>
</dbReference>
<feature type="domain" description="DUF8032" evidence="2">
    <location>
        <begin position="281"/>
        <end position="374"/>
    </location>
</feature>
<dbReference type="STRING" id="35722.A0A0B7MWH2"/>
<evidence type="ECO:0000256" key="1">
    <source>
        <dbReference type="SAM" id="MobiDB-lite"/>
    </source>
</evidence>
<feature type="compositionally biased region" description="Polar residues" evidence="1">
    <location>
        <begin position="221"/>
        <end position="233"/>
    </location>
</feature>
<keyword evidence="4" id="KW-1185">Reference proteome</keyword>
<evidence type="ECO:0000313" key="3">
    <source>
        <dbReference type="EMBL" id="CEP07458.1"/>
    </source>
</evidence>
<feature type="region of interest" description="Disordered" evidence="1">
    <location>
        <begin position="83"/>
        <end position="104"/>
    </location>
</feature>
<reference evidence="3 4" key="1">
    <citation type="submission" date="2014-09" db="EMBL/GenBank/DDBJ databases">
        <authorList>
            <person name="Ellenberger Sabrina"/>
        </authorList>
    </citation>
    <scope>NUCLEOTIDE SEQUENCE [LARGE SCALE GENOMIC DNA]</scope>
    <source>
        <strain evidence="3 4">CBS 412.66</strain>
    </source>
</reference>
<feature type="compositionally biased region" description="Basic residues" evidence="1">
    <location>
        <begin position="246"/>
        <end position="256"/>
    </location>
</feature>
<evidence type="ECO:0000313" key="4">
    <source>
        <dbReference type="Proteomes" id="UP000054107"/>
    </source>
</evidence>
<protein>
    <recommendedName>
        <fullName evidence="2">DUF8032 domain-containing protein</fullName>
    </recommendedName>
</protein>
<name>A0A0B7MWH2_9FUNG</name>
<dbReference type="OrthoDB" id="5599902at2759"/>
<feature type="compositionally biased region" description="Pro residues" evidence="1">
    <location>
        <begin position="92"/>
        <end position="102"/>
    </location>
</feature>
<dbReference type="Pfam" id="PF26087">
    <property type="entry name" value="DUF8032"/>
    <property type="match status" value="1"/>
</dbReference>
<sequence>MKVLQSIDSSIVLPQQRRPSDILEESYVAQSVNNSRRNSAADSIVDYNSLSGASDSADLNVESLVNSTMWPLSSAISAACSATNSGKTSKEPSPPAPAPAPHPLDSTLMLSGWNPSQIKDTEWNMTLQPPQYAQDVCFLNNNSSNNHDASNNFPLNMMPQTPPVHNYLNSMNNLSYNGNFSDITNGINSAPPSMVNTALSTPNSGLVTPPMSNYFLARNSLPPSSKSMPPFSNDSRRRNSTSATHHPQRTFGRRASSHPSVASVVSLTAHEPISKIIDGIEYITFLYSHDRLVKEYTVRTDVDNVNIEDITMDFRIQNAIYPRANVDKSEYDGNRWNYETTCNQLGWKLCWLNKDQLFGRRGLIQRAVDSYRNRHAEMRSRRVTRQEKVANGTLRKRRSKKSLTHNIL</sequence>
<proteinExistence type="predicted"/>
<dbReference type="InterPro" id="IPR058345">
    <property type="entry name" value="DUF8032"/>
</dbReference>
<evidence type="ECO:0000259" key="2">
    <source>
        <dbReference type="Pfam" id="PF26087"/>
    </source>
</evidence>
<dbReference type="PANTHER" id="PTHR22949:SF0">
    <property type="entry name" value="RE27538P"/>
    <property type="match status" value="1"/>
</dbReference>
<accession>A0A0B7MWH2</accession>
<feature type="region of interest" description="Disordered" evidence="1">
    <location>
        <begin position="218"/>
        <end position="257"/>
    </location>
</feature>